<sequence length="367" mass="39357">MGNFAGRGRPVGLLAAICLAAFSAVAGETAFARDDGAVSAATPPLVRLMTVPAPTAVQKRRFYGRVAARQTVDLAFQVAGRIERLPLLEGDRVKAGSLVAELDLLNFQLAVERAELNLEQAERDYRRNTKLASRQAVSAVRAEDAETVRDLARVALSQARDDLAEATLTAPFDGLVAIRVVDNYTTVAAGQPVLRLHDMSELRVEIDFPEQLLRRVPSLGDVRFETVLDAGIGPVTLALREYRAETAAIGQSYLVSLAVPPRHAGNLLPGAVTTVTAYLRQDDTDLIQLPVTAIQLNADRTASVMLFAGDADRGTVRRLRVAVVAIDGTAVAVQGALMPGQEIVATGGHLLRDGQAVRRFQGFDLVH</sequence>
<dbReference type="NCBIfam" id="TIGR01730">
    <property type="entry name" value="RND_mfp"/>
    <property type="match status" value="1"/>
</dbReference>
<keyword evidence="6" id="KW-1185">Reference proteome</keyword>
<name>A0A3M0CPI5_9PROT</name>
<protein>
    <submittedName>
        <fullName evidence="5">RND family efflux transporter MFP subunit</fullName>
    </submittedName>
</protein>
<feature type="signal peptide" evidence="3">
    <location>
        <begin position="1"/>
        <end position="26"/>
    </location>
</feature>
<reference evidence="5 6" key="1">
    <citation type="submission" date="2018-10" db="EMBL/GenBank/DDBJ databases">
        <title>Genomic Encyclopedia of Archaeal and Bacterial Type Strains, Phase II (KMG-II): from individual species to whole genera.</title>
        <authorList>
            <person name="Goeker M."/>
        </authorList>
    </citation>
    <scope>NUCLEOTIDE SEQUENCE [LARGE SCALE GENOMIC DNA]</scope>
    <source>
        <strain evidence="5 6">DSM 25217</strain>
    </source>
</reference>
<dbReference type="PANTHER" id="PTHR30469:SF20">
    <property type="entry name" value="EFFLUX RND TRANSPORTER PERIPLASMIC ADAPTOR SUBUNIT"/>
    <property type="match status" value="1"/>
</dbReference>
<comment type="caution">
    <text evidence="5">The sequence shown here is derived from an EMBL/GenBank/DDBJ whole genome shotgun (WGS) entry which is preliminary data.</text>
</comment>
<dbReference type="SUPFAM" id="SSF111369">
    <property type="entry name" value="HlyD-like secretion proteins"/>
    <property type="match status" value="1"/>
</dbReference>
<dbReference type="Gene3D" id="2.40.420.20">
    <property type="match status" value="1"/>
</dbReference>
<dbReference type="GO" id="GO:1990281">
    <property type="term" value="C:efflux pump complex"/>
    <property type="evidence" value="ECO:0007669"/>
    <property type="project" value="TreeGrafter"/>
</dbReference>
<keyword evidence="3" id="KW-0732">Signal</keyword>
<feature type="domain" description="Multidrug resistance protein MdtA-like barrel-sandwich hybrid" evidence="4">
    <location>
        <begin position="71"/>
        <end position="192"/>
    </location>
</feature>
<evidence type="ECO:0000259" key="4">
    <source>
        <dbReference type="Pfam" id="PF25917"/>
    </source>
</evidence>
<dbReference type="AlphaFoldDB" id="A0A3M0CPI5"/>
<comment type="similarity">
    <text evidence="1">Belongs to the membrane fusion protein (MFP) (TC 8.A.1) family.</text>
</comment>
<evidence type="ECO:0000256" key="3">
    <source>
        <dbReference type="SAM" id="SignalP"/>
    </source>
</evidence>
<dbReference type="EMBL" id="REFR01000010">
    <property type="protein sequence ID" value="RMB08686.1"/>
    <property type="molecule type" value="Genomic_DNA"/>
</dbReference>
<keyword evidence="2" id="KW-0175">Coiled coil</keyword>
<gene>
    <name evidence="5" type="ORF">BXY39_1322</name>
</gene>
<dbReference type="Proteomes" id="UP000271227">
    <property type="component" value="Unassembled WGS sequence"/>
</dbReference>
<dbReference type="Gene3D" id="1.10.287.470">
    <property type="entry name" value="Helix hairpin bin"/>
    <property type="match status" value="1"/>
</dbReference>
<dbReference type="GO" id="GO:0015562">
    <property type="term" value="F:efflux transmembrane transporter activity"/>
    <property type="evidence" value="ECO:0007669"/>
    <property type="project" value="TreeGrafter"/>
</dbReference>
<dbReference type="Gene3D" id="2.40.50.100">
    <property type="match status" value="1"/>
</dbReference>
<evidence type="ECO:0000256" key="1">
    <source>
        <dbReference type="ARBA" id="ARBA00009477"/>
    </source>
</evidence>
<evidence type="ECO:0000256" key="2">
    <source>
        <dbReference type="SAM" id="Coils"/>
    </source>
</evidence>
<dbReference type="Gene3D" id="2.40.30.170">
    <property type="match status" value="1"/>
</dbReference>
<evidence type="ECO:0000313" key="5">
    <source>
        <dbReference type="EMBL" id="RMB08686.1"/>
    </source>
</evidence>
<feature type="chain" id="PRO_5018236377" evidence="3">
    <location>
        <begin position="27"/>
        <end position="367"/>
    </location>
</feature>
<dbReference type="InterPro" id="IPR006143">
    <property type="entry name" value="RND_pump_MFP"/>
</dbReference>
<dbReference type="RefSeq" id="WP_170163672.1">
    <property type="nucleotide sequence ID" value="NZ_REFR01000010.1"/>
</dbReference>
<evidence type="ECO:0000313" key="6">
    <source>
        <dbReference type="Proteomes" id="UP000271227"/>
    </source>
</evidence>
<accession>A0A3M0CPI5</accession>
<dbReference type="InterPro" id="IPR058625">
    <property type="entry name" value="MdtA-like_BSH"/>
</dbReference>
<dbReference type="PANTHER" id="PTHR30469">
    <property type="entry name" value="MULTIDRUG RESISTANCE PROTEIN MDTA"/>
    <property type="match status" value="1"/>
</dbReference>
<proteinExistence type="inferred from homology"/>
<dbReference type="Pfam" id="PF25917">
    <property type="entry name" value="BSH_RND"/>
    <property type="match status" value="1"/>
</dbReference>
<organism evidence="5 6">
    <name type="scientific">Eilatimonas milleporae</name>
    <dbReference type="NCBI Taxonomy" id="911205"/>
    <lineage>
        <taxon>Bacteria</taxon>
        <taxon>Pseudomonadati</taxon>
        <taxon>Pseudomonadota</taxon>
        <taxon>Alphaproteobacteria</taxon>
        <taxon>Kordiimonadales</taxon>
        <taxon>Kordiimonadaceae</taxon>
        <taxon>Eilatimonas</taxon>
    </lineage>
</organism>
<dbReference type="InParanoid" id="A0A3M0CPI5"/>
<feature type="coiled-coil region" evidence="2">
    <location>
        <begin position="104"/>
        <end position="131"/>
    </location>
</feature>